<evidence type="ECO:0000313" key="2">
    <source>
        <dbReference type="Proteomes" id="UP000220006"/>
    </source>
</evidence>
<sequence length="330" mass="35513">MGTSPLGASASAQGSGSGRDFLYIGAGSDDTVKRFDADTGHFHDTFVQSKSGRLKGPRGLLFGPNGNLLVSNQNVNLDKNGNVLKYKGQNGAFQSELVRFNIEGAPFAPRGIILSDKNVLFMADFLAQNDRPGELRSYDGTTGNFLGNLDHSGFSGQFYPRGVVFGPDGLLYVSVRNIPSQSGGYVVRFDPLTGFIGEFVKSNEVNNLHRPEGLVFGPDGNLYITSFRLNKNDTDKILVFEGSTGKFLDQIDLDTVGEPRAFAQAILFGPAGKLFVPITGDGPDTGSVRRYDVQSKTFDVFVPPASEGGPLGQPWYLTFGNTNPATLAYQ</sequence>
<organism evidence="1 2">
    <name type="scientific">Bacillus cereus</name>
    <dbReference type="NCBI Taxonomy" id="1396"/>
    <lineage>
        <taxon>Bacteria</taxon>
        <taxon>Bacillati</taxon>
        <taxon>Bacillota</taxon>
        <taxon>Bacilli</taxon>
        <taxon>Bacillales</taxon>
        <taxon>Bacillaceae</taxon>
        <taxon>Bacillus</taxon>
        <taxon>Bacillus cereus group</taxon>
    </lineage>
</organism>
<comment type="caution">
    <text evidence="1">The sequence shown here is derived from an EMBL/GenBank/DDBJ whole genome shotgun (WGS) entry which is preliminary data.</text>
</comment>
<reference evidence="1 2" key="1">
    <citation type="submission" date="2017-09" db="EMBL/GenBank/DDBJ databases">
        <title>Large-scale bioinformatics analysis of Bacillus genomes uncovers conserved roles of natural products in bacterial physiology.</title>
        <authorList>
            <consortium name="Agbiome Team Llc"/>
            <person name="Bleich R.M."/>
            <person name="Grubbs K.J."/>
            <person name="Santa Maria K.C."/>
            <person name="Allen S.E."/>
            <person name="Farag S."/>
            <person name="Shank E.A."/>
            <person name="Bowers A."/>
        </authorList>
    </citation>
    <scope>NUCLEOTIDE SEQUENCE [LARGE SCALE GENOMIC DNA]</scope>
    <source>
        <strain evidence="1 2">AFS096845</strain>
    </source>
</reference>
<evidence type="ECO:0008006" key="3">
    <source>
        <dbReference type="Google" id="ProtNLM"/>
    </source>
</evidence>
<gene>
    <name evidence="1" type="ORF">COM96_27805</name>
</gene>
<evidence type="ECO:0000313" key="1">
    <source>
        <dbReference type="EMBL" id="PEC18946.1"/>
    </source>
</evidence>
<dbReference type="SUPFAM" id="SSF63829">
    <property type="entry name" value="Calcium-dependent phosphotriesterase"/>
    <property type="match status" value="1"/>
</dbReference>
<dbReference type="AlphaFoldDB" id="A0A2A7HPM4"/>
<dbReference type="Gene3D" id="2.120.10.30">
    <property type="entry name" value="TolB, C-terminal domain"/>
    <property type="match status" value="1"/>
</dbReference>
<protein>
    <recommendedName>
        <fullName evidence="3">SMP-30/Gluconolactonase/LRE-like region domain-containing protein</fullName>
    </recommendedName>
</protein>
<proteinExistence type="predicted"/>
<dbReference type="InterPro" id="IPR011042">
    <property type="entry name" value="6-blade_b-propeller_TolB-like"/>
</dbReference>
<accession>A0A2A7HPM4</accession>
<dbReference type="Proteomes" id="UP000220006">
    <property type="component" value="Unassembled WGS sequence"/>
</dbReference>
<dbReference type="EMBL" id="NVLK01000098">
    <property type="protein sequence ID" value="PEC18946.1"/>
    <property type="molecule type" value="Genomic_DNA"/>
</dbReference>
<name>A0A2A7HPM4_BACCE</name>